<dbReference type="AlphaFoldDB" id="A0A1F7WXN2"/>
<feature type="transmembrane region" description="Helical" evidence="2">
    <location>
        <begin position="31"/>
        <end position="56"/>
    </location>
</feature>
<reference evidence="4 5" key="1">
    <citation type="journal article" date="2016" name="Nat. Commun.">
        <title>Thousands of microbial genomes shed light on interconnected biogeochemical processes in an aquifer system.</title>
        <authorList>
            <person name="Anantharaman K."/>
            <person name="Brown C.T."/>
            <person name="Hug L.A."/>
            <person name="Sharon I."/>
            <person name="Castelle C.J."/>
            <person name="Probst A.J."/>
            <person name="Thomas B.C."/>
            <person name="Singh A."/>
            <person name="Wilkins M.J."/>
            <person name="Karaoz U."/>
            <person name="Brodie E.L."/>
            <person name="Williams K.H."/>
            <person name="Hubbard S.S."/>
            <person name="Banfield J.F."/>
        </authorList>
    </citation>
    <scope>NUCLEOTIDE SEQUENCE [LARGE SCALE GENOMIC DNA]</scope>
</reference>
<keyword evidence="2" id="KW-1133">Transmembrane helix</keyword>
<dbReference type="PANTHER" id="PTHR33392">
    <property type="entry name" value="POLYISOPRENYL-TEICHOIC ACID--PEPTIDOGLYCAN TEICHOIC ACID TRANSFERASE TAGU"/>
    <property type="match status" value="1"/>
</dbReference>
<keyword evidence="2" id="KW-0812">Transmembrane</keyword>
<dbReference type="Proteomes" id="UP000177737">
    <property type="component" value="Unassembled WGS sequence"/>
</dbReference>
<sequence>MEDPVVPQPKPPNKTNVVISRIKRRILKYTWAVRGGILGLSILGLYLAVLFVGFVLGKTPFGSFVKLSGDFIFTPRDKIEILDGRTNVLILGKGGEGHEAPDLTDTIIFASISKEDPEVKLVSLPRDIWIPELRTKLNSVYYWGNQKQSGGGIILAKSTIEQISGETIQYAVVVDFSSFKEVIDTLGGVEVEVERAFSDDKYPIVGKENDECGGDPEFACRYETIHFEKGLQIMDGETSLKFARSRNAEGDEGTDFARSRRQQKIILATSQKVLSGKILLSPKTLLKLWKIIRTSTETDLTDSASAILARRLLSSKDNLKSFVLPEELLVNPPETPRYDNLYVFIPKSGDWEDIHNWFDCIVTGINCN</sequence>
<organism evidence="4 5">
    <name type="scientific">Candidatus Woesebacteria bacterium GWC1_42_13</name>
    <dbReference type="NCBI Taxonomy" id="1802475"/>
    <lineage>
        <taxon>Bacteria</taxon>
        <taxon>Candidatus Woeseibacteriota</taxon>
    </lineage>
</organism>
<dbReference type="PANTHER" id="PTHR33392:SF6">
    <property type="entry name" value="POLYISOPRENYL-TEICHOIC ACID--PEPTIDOGLYCAN TEICHOIC ACID TRANSFERASE TAGU"/>
    <property type="match status" value="1"/>
</dbReference>
<gene>
    <name evidence="4" type="ORF">A2129_01950</name>
</gene>
<proteinExistence type="inferred from homology"/>
<keyword evidence="2" id="KW-0472">Membrane</keyword>
<evidence type="ECO:0000313" key="5">
    <source>
        <dbReference type="Proteomes" id="UP000177737"/>
    </source>
</evidence>
<dbReference type="Gene3D" id="3.40.630.190">
    <property type="entry name" value="LCP protein"/>
    <property type="match status" value="1"/>
</dbReference>
<accession>A0A1F7WXN2</accession>
<comment type="similarity">
    <text evidence="1">Belongs to the LytR/CpsA/Psr (LCP) family.</text>
</comment>
<dbReference type="InterPro" id="IPR050922">
    <property type="entry name" value="LytR/CpsA/Psr_CW_biosynth"/>
</dbReference>
<evidence type="ECO:0000256" key="2">
    <source>
        <dbReference type="SAM" id="Phobius"/>
    </source>
</evidence>
<protein>
    <recommendedName>
        <fullName evidence="3">Cell envelope-related transcriptional attenuator domain-containing protein</fullName>
    </recommendedName>
</protein>
<name>A0A1F7WXN2_9BACT</name>
<dbReference type="EMBL" id="MGFN01000006">
    <property type="protein sequence ID" value="OGM07576.1"/>
    <property type="molecule type" value="Genomic_DNA"/>
</dbReference>
<comment type="caution">
    <text evidence="4">The sequence shown here is derived from an EMBL/GenBank/DDBJ whole genome shotgun (WGS) entry which is preliminary data.</text>
</comment>
<dbReference type="InterPro" id="IPR004474">
    <property type="entry name" value="LytR_CpsA_psr"/>
</dbReference>
<feature type="domain" description="Cell envelope-related transcriptional attenuator" evidence="3">
    <location>
        <begin position="104"/>
        <end position="273"/>
    </location>
</feature>
<evidence type="ECO:0000256" key="1">
    <source>
        <dbReference type="ARBA" id="ARBA00006068"/>
    </source>
</evidence>
<dbReference type="Pfam" id="PF03816">
    <property type="entry name" value="LytR_cpsA_psr"/>
    <property type="match status" value="1"/>
</dbReference>
<dbReference type="NCBIfam" id="TIGR00350">
    <property type="entry name" value="lytR_cpsA_psr"/>
    <property type="match status" value="1"/>
</dbReference>
<evidence type="ECO:0000259" key="3">
    <source>
        <dbReference type="Pfam" id="PF03816"/>
    </source>
</evidence>
<evidence type="ECO:0000313" key="4">
    <source>
        <dbReference type="EMBL" id="OGM07576.1"/>
    </source>
</evidence>